<keyword evidence="3" id="KW-1185">Reference proteome</keyword>
<feature type="region of interest" description="Disordered" evidence="1">
    <location>
        <begin position="1"/>
        <end position="25"/>
    </location>
</feature>
<evidence type="ECO:0000256" key="1">
    <source>
        <dbReference type="SAM" id="MobiDB-lite"/>
    </source>
</evidence>
<accession>A0A4Y7ISK0</accession>
<gene>
    <name evidence="2" type="ORF">C5167_018888</name>
</gene>
<name>A0A4Y7ISK0_PAPSO</name>
<evidence type="ECO:0000313" key="3">
    <source>
        <dbReference type="Proteomes" id="UP000316621"/>
    </source>
</evidence>
<organism evidence="2 3">
    <name type="scientific">Papaver somniferum</name>
    <name type="common">Opium poppy</name>
    <dbReference type="NCBI Taxonomy" id="3469"/>
    <lineage>
        <taxon>Eukaryota</taxon>
        <taxon>Viridiplantae</taxon>
        <taxon>Streptophyta</taxon>
        <taxon>Embryophyta</taxon>
        <taxon>Tracheophyta</taxon>
        <taxon>Spermatophyta</taxon>
        <taxon>Magnoliopsida</taxon>
        <taxon>Ranunculales</taxon>
        <taxon>Papaveraceae</taxon>
        <taxon>Papaveroideae</taxon>
        <taxon>Papaver</taxon>
    </lineage>
</organism>
<dbReference type="Proteomes" id="UP000316621">
    <property type="component" value="Chromosome 2"/>
</dbReference>
<protein>
    <submittedName>
        <fullName evidence="2">Uncharacterized protein</fullName>
    </submittedName>
</protein>
<reference evidence="2 3" key="1">
    <citation type="journal article" date="2018" name="Science">
        <title>The opium poppy genome and morphinan production.</title>
        <authorList>
            <person name="Guo L."/>
            <person name="Winzer T."/>
            <person name="Yang X."/>
            <person name="Li Y."/>
            <person name="Ning Z."/>
            <person name="He Z."/>
            <person name="Teodor R."/>
            <person name="Lu Y."/>
            <person name="Bowser T.A."/>
            <person name="Graham I.A."/>
            <person name="Ye K."/>
        </authorList>
    </citation>
    <scope>NUCLEOTIDE SEQUENCE [LARGE SCALE GENOMIC DNA]</scope>
    <source>
        <strain evidence="3">cv. HN1</strain>
        <tissue evidence="2">Leaves</tissue>
    </source>
</reference>
<evidence type="ECO:0000313" key="2">
    <source>
        <dbReference type="EMBL" id="RZC50468.1"/>
    </source>
</evidence>
<dbReference type="Gramene" id="RZC50468">
    <property type="protein sequence ID" value="RZC50468"/>
    <property type="gene ID" value="C5167_018888"/>
</dbReference>
<dbReference type="AlphaFoldDB" id="A0A4Y7ISK0"/>
<sequence length="25" mass="2801">MGKSLRGKLEESQTLFEPSYSAKDV</sequence>
<proteinExistence type="predicted"/>
<dbReference type="EMBL" id="CM010716">
    <property type="protein sequence ID" value="RZC50468.1"/>
    <property type="molecule type" value="Genomic_DNA"/>
</dbReference>